<name>A0ABU5RTU6_9CYAN</name>
<reference evidence="2 3" key="1">
    <citation type="submission" date="2023-12" db="EMBL/GenBank/DDBJ databases">
        <title>Baltic Sea Cyanobacteria.</title>
        <authorList>
            <person name="Delbaje E."/>
            <person name="Fewer D.P."/>
            <person name="Shishido T.K."/>
        </authorList>
    </citation>
    <scope>NUCLEOTIDE SEQUENCE [LARGE SCALE GENOMIC DNA]</scope>
    <source>
        <strain evidence="2 3">UHCC 0139</strain>
    </source>
</reference>
<dbReference type="InterPro" id="IPR046501">
    <property type="entry name" value="DUF6679"/>
</dbReference>
<proteinExistence type="predicted"/>
<evidence type="ECO:0000313" key="2">
    <source>
        <dbReference type="EMBL" id="MEA5391166.1"/>
    </source>
</evidence>
<sequence length="98" mass="11238">MLHRKLDRFRLEQRPVWVYLVDQQRLIERALVVEIEGDLVTLRYDDEDGDERHSWEESVRLASIGAVSTRLASVSRSADADDLPTTGDCPEAERLGRS</sequence>
<evidence type="ECO:0000313" key="3">
    <source>
        <dbReference type="Proteomes" id="UP001304461"/>
    </source>
</evidence>
<protein>
    <submittedName>
        <fullName evidence="2">DUF6679 family protein</fullName>
    </submittedName>
</protein>
<dbReference type="Pfam" id="PF20384">
    <property type="entry name" value="DUF6679"/>
    <property type="match status" value="1"/>
</dbReference>
<dbReference type="EMBL" id="JAYGHX010000004">
    <property type="protein sequence ID" value="MEA5391166.1"/>
    <property type="molecule type" value="Genomic_DNA"/>
</dbReference>
<dbReference type="RefSeq" id="WP_323305214.1">
    <property type="nucleotide sequence ID" value="NZ_JAYGHX010000004.1"/>
</dbReference>
<keyword evidence="3" id="KW-1185">Reference proteome</keyword>
<evidence type="ECO:0000256" key="1">
    <source>
        <dbReference type="SAM" id="MobiDB-lite"/>
    </source>
</evidence>
<comment type="caution">
    <text evidence="2">The sequence shown here is derived from an EMBL/GenBank/DDBJ whole genome shotgun (WGS) entry which is preliminary data.</text>
</comment>
<gene>
    <name evidence="2" type="ORF">VB738_07810</name>
</gene>
<accession>A0ABU5RTU6</accession>
<organism evidence="2 3">
    <name type="scientific">Cyanobium gracile UHCC 0139</name>
    <dbReference type="NCBI Taxonomy" id="3110308"/>
    <lineage>
        <taxon>Bacteria</taxon>
        <taxon>Bacillati</taxon>
        <taxon>Cyanobacteriota</taxon>
        <taxon>Cyanophyceae</taxon>
        <taxon>Synechococcales</taxon>
        <taxon>Prochlorococcaceae</taxon>
        <taxon>Cyanobium</taxon>
    </lineage>
</organism>
<dbReference type="Proteomes" id="UP001304461">
    <property type="component" value="Unassembled WGS sequence"/>
</dbReference>
<feature type="region of interest" description="Disordered" evidence="1">
    <location>
        <begin position="73"/>
        <end position="98"/>
    </location>
</feature>